<dbReference type="AlphaFoldDB" id="A0A7J7KDZ7"/>
<protein>
    <submittedName>
        <fullName evidence="1">Uncharacterized protein</fullName>
    </submittedName>
</protein>
<evidence type="ECO:0000313" key="2">
    <source>
        <dbReference type="Proteomes" id="UP000593567"/>
    </source>
</evidence>
<organism evidence="1 2">
    <name type="scientific">Bugula neritina</name>
    <name type="common">Brown bryozoan</name>
    <name type="synonym">Sertularia neritina</name>
    <dbReference type="NCBI Taxonomy" id="10212"/>
    <lineage>
        <taxon>Eukaryota</taxon>
        <taxon>Metazoa</taxon>
        <taxon>Spiralia</taxon>
        <taxon>Lophotrochozoa</taxon>
        <taxon>Bryozoa</taxon>
        <taxon>Gymnolaemata</taxon>
        <taxon>Cheilostomatida</taxon>
        <taxon>Flustrina</taxon>
        <taxon>Buguloidea</taxon>
        <taxon>Bugulidae</taxon>
        <taxon>Bugula</taxon>
    </lineage>
</organism>
<reference evidence="1" key="1">
    <citation type="submission" date="2020-06" db="EMBL/GenBank/DDBJ databases">
        <title>Draft genome of Bugula neritina, a colonial animal packing powerful symbionts and potential medicines.</title>
        <authorList>
            <person name="Rayko M."/>
        </authorList>
    </citation>
    <scope>NUCLEOTIDE SEQUENCE [LARGE SCALE GENOMIC DNA]</scope>
    <source>
        <strain evidence="1">Kwan_BN1</strain>
    </source>
</reference>
<sequence>MYGGIFICARSYESHTDNQRQEIQASASYYTSDVTIPKSKLQRNVVLVSGFKKDYSSEEVMKLIPTHVASHVFDDYLSTNLTSRLSVLRHRESLTPHPGLSEKFLYLNDDVMFGDQVWPDDSTLTAKDRR</sequence>
<dbReference type="OrthoDB" id="263283at2759"/>
<dbReference type="Proteomes" id="UP000593567">
    <property type="component" value="Unassembled WGS sequence"/>
</dbReference>
<dbReference type="EMBL" id="VXIV02000832">
    <property type="protein sequence ID" value="KAF6035766.1"/>
    <property type="molecule type" value="Genomic_DNA"/>
</dbReference>
<keyword evidence="2" id="KW-1185">Reference proteome</keyword>
<gene>
    <name evidence="1" type="ORF">EB796_005930</name>
</gene>
<evidence type="ECO:0000313" key="1">
    <source>
        <dbReference type="EMBL" id="KAF6035766.1"/>
    </source>
</evidence>
<comment type="caution">
    <text evidence="1">The sequence shown here is derived from an EMBL/GenBank/DDBJ whole genome shotgun (WGS) entry which is preliminary data.</text>
</comment>
<name>A0A7J7KDZ7_BUGNE</name>
<proteinExistence type="predicted"/>
<accession>A0A7J7KDZ7</accession>